<dbReference type="PROSITE" id="PS51257">
    <property type="entry name" value="PROKAR_LIPOPROTEIN"/>
    <property type="match status" value="1"/>
</dbReference>
<name>A0ABU3R3Y4_9GAMM</name>
<dbReference type="EMBL" id="JAWCUA010000010">
    <property type="protein sequence ID" value="MDU0114008.1"/>
    <property type="molecule type" value="Genomic_DNA"/>
</dbReference>
<evidence type="ECO:0000313" key="1">
    <source>
        <dbReference type="EMBL" id="MDU0114008.1"/>
    </source>
</evidence>
<comment type="caution">
    <text evidence="1">The sequence shown here is derived from an EMBL/GenBank/DDBJ whole genome shotgun (WGS) entry which is preliminary data.</text>
</comment>
<reference evidence="1 2" key="1">
    <citation type="submission" date="2023-10" db="EMBL/GenBank/DDBJ databases">
        <title>Psychrosphaera aquimaarina strain SW33 isolated from seawater.</title>
        <authorList>
            <person name="Bayburt H."/>
            <person name="Kim J.M."/>
            <person name="Choi B.J."/>
            <person name="Jeon C.O."/>
        </authorList>
    </citation>
    <scope>NUCLEOTIDE SEQUENCE [LARGE SCALE GENOMIC DNA]</scope>
    <source>
        <strain evidence="1 2">KCTC 52743</strain>
    </source>
</reference>
<evidence type="ECO:0000313" key="2">
    <source>
        <dbReference type="Proteomes" id="UP001257914"/>
    </source>
</evidence>
<protein>
    <recommendedName>
        <fullName evidence="3">Carboxypeptidase regulatory-like domain-containing protein</fullName>
    </recommendedName>
</protein>
<sequence>MERNFLLPLLASLFLTACIEVKDDSDDNTTIEPAITPTVTLTGSIIDLSTNQAPASALVSYKIGSQWSDSVEANSGEYSLEGLAGNSDITILIESTSDEFMPRTISTRTYYTDEGINYQNLQPINVSPAITYSFSVLDVETKTAITDLKFTARSVNNTAYYFQDDYESSYNQTTNTYSVTIPEYFSTPIFYANLDTDGDGDYNYQLYDNYYNNLDRLTISETNLKNADTLYLKKYIPEIAVALEPQELKLRITILDQNLNRVEGASLSLLDKLNNVNAIYNNELGQYTMDVNILNKLRINLPSFEFEDKLYMSNFAELTIDSEDTLKVYNSSSAHYTNDREYKVDINESGIDIVMYTQELNPNADTNLSLLAYSQQVDPDDYSYKLFFSVPVELIDGEIEILQLDKLNVVKGNDSADDLTLSGSTLIEKQDIKIETTTELSLNNTMLTIRPKDPITSNEQFRLSIGEIKEKASDIKLNINQSLNFYSQEKFAETDLFDINSMVLDNNNYRVNDQYIVTNNTANVTTPDSYTSQNTYLYLPKEVNLLKEFTMKKSIIIKDGVQTATNQLYTLVRNGSLQLSKVNTISLALNENIIGYTNSINFGTTLTDGEYWRYGYIEYNMNDNTDSDVNTISFEYSYETLKGEIHTGTITLPVK</sequence>
<gene>
    <name evidence="1" type="ORF">RT723_13560</name>
</gene>
<organism evidence="1 2">
    <name type="scientific">Psychrosphaera aquimarina</name>
    <dbReference type="NCBI Taxonomy" id="2044854"/>
    <lineage>
        <taxon>Bacteria</taxon>
        <taxon>Pseudomonadati</taxon>
        <taxon>Pseudomonadota</taxon>
        <taxon>Gammaproteobacteria</taxon>
        <taxon>Alteromonadales</taxon>
        <taxon>Pseudoalteromonadaceae</taxon>
        <taxon>Psychrosphaera</taxon>
    </lineage>
</organism>
<accession>A0ABU3R3Y4</accession>
<keyword evidence="2" id="KW-1185">Reference proteome</keyword>
<dbReference type="Proteomes" id="UP001257914">
    <property type="component" value="Unassembled WGS sequence"/>
</dbReference>
<proteinExistence type="predicted"/>
<evidence type="ECO:0008006" key="3">
    <source>
        <dbReference type="Google" id="ProtNLM"/>
    </source>
</evidence>
<dbReference type="RefSeq" id="WP_315947588.1">
    <property type="nucleotide sequence ID" value="NZ_JAWCUA010000010.1"/>
</dbReference>